<organism evidence="1 2">
    <name type="scientific">Chitinimonas lacunae</name>
    <dbReference type="NCBI Taxonomy" id="1963018"/>
    <lineage>
        <taxon>Bacteria</taxon>
        <taxon>Pseudomonadati</taxon>
        <taxon>Pseudomonadota</taxon>
        <taxon>Betaproteobacteria</taxon>
        <taxon>Neisseriales</taxon>
        <taxon>Chitinibacteraceae</taxon>
        <taxon>Chitinimonas</taxon>
    </lineage>
</organism>
<proteinExistence type="predicted"/>
<name>A0ABV8MTT5_9NEIS</name>
<evidence type="ECO:0000313" key="2">
    <source>
        <dbReference type="Proteomes" id="UP001595791"/>
    </source>
</evidence>
<sequence>MSKQEMRRPNAVQALEVEQLIGGAVERARQVRELSLEEMEAVSGATGVKLPDGGGITVGLLAGNETSGISQLKPIELPIKPPIKKPPVIMGLMPPPPAVELLG</sequence>
<comment type="caution">
    <text evidence="1">The sequence shown here is derived from an EMBL/GenBank/DDBJ whole genome shotgun (WGS) entry which is preliminary data.</text>
</comment>
<reference evidence="2" key="1">
    <citation type="journal article" date="2019" name="Int. J. Syst. Evol. Microbiol.">
        <title>The Global Catalogue of Microorganisms (GCM) 10K type strain sequencing project: providing services to taxonomists for standard genome sequencing and annotation.</title>
        <authorList>
            <consortium name="The Broad Institute Genomics Platform"/>
            <consortium name="The Broad Institute Genome Sequencing Center for Infectious Disease"/>
            <person name="Wu L."/>
            <person name="Ma J."/>
        </authorList>
    </citation>
    <scope>NUCLEOTIDE SEQUENCE [LARGE SCALE GENOMIC DNA]</scope>
    <source>
        <strain evidence="2">LMG 29894</strain>
    </source>
</reference>
<accession>A0ABV8MTT5</accession>
<protein>
    <submittedName>
        <fullName evidence="1">Uncharacterized protein</fullName>
    </submittedName>
</protein>
<dbReference type="RefSeq" id="WP_378165416.1">
    <property type="nucleotide sequence ID" value="NZ_JBHSBU010000001.1"/>
</dbReference>
<keyword evidence="2" id="KW-1185">Reference proteome</keyword>
<gene>
    <name evidence="1" type="ORF">ACFOW7_14290</name>
</gene>
<dbReference type="Proteomes" id="UP001595791">
    <property type="component" value="Unassembled WGS sequence"/>
</dbReference>
<dbReference type="EMBL" id="JBHSBU010000001">
    <property type="protein sequence ID" value="MFC4160508.1"/>
    <property type="molecule type" value="Genomic_DNA"/>
</dbReference>
<evidence type="ECO:0000313" key="1">
    <source>
        <dbReference type="EMBL" id="MFC4160508.1"/>
    </source>
</evidence>